<keyword evidence="3 7" id="KW-0812">Transmembrane</keyword>
<sequence>MRHPDHPQHRPSRGQPSGERLTNLNRSHTLTSVTETSRSDEPDPTTAERRRGGLWRDRNFLTFWGGQSLAQFGSQITELALPVLAVLVLGATEWEVGVLNAAGVAAFLVIGLPAGAWIDRMRKRHVMIAADAVRIVALATIPALWAIGVLQVWHLVVIALVIGVATVFFDVSYQSVVPSLVRGTAIPEANGKLEATHQLAGIAGPALGGWLVGVLTAPFAVLATAGTYVASLLALLFTRDDEVVAPRHEHEPIVRAIGVGVRWVFANPYLRRIVGTTAVSNFFSVITYTMLPIFLLRELGLSPAGMGVVFSFGAVGGLLGAVATPHIVRWLGEARAIPISSIGFSVAGLFLPAAALVPEIAFVVLVVQSAVGMFTVLVYNIVQVSFRQRITPKPLLGRMNASIRFFVWGVMPIGALLAGVLGTAYGAVVTMWIGAIGGMLSILFVVIGPFWALRELPGVTIEDEATAEALIKD</sequence>
<evidence type="ECO:0000256" key="6">
    <source>
        <dbReference type="SAM" id="MobiDB-lite"/>
    </source>
</evidence>
<dbReference type="PROSITE" id="PS50850">
    <property type="entry name" value="MFS"/>
    <property type="match status" value="1"/>
</dbReference>
<feature type="compositionally biased region" description="Basic and acidic residues" evidence="6">
    <location>
        <begin position="37"/>
        <end position="51"/>
    </location>
</feature>
<proteinExistence type="predicted"/>
<feature type="region of interest" description="Disordered" evidence="6">
    <location>
        <begin position="1"/>
        <end position="51"/>
    </location>
</feature>
<feature type="transmembrane region" description="Helical" evidence="7">
    <location>
        <begin position="273"/>
        <end position="295"/>
    </location>
</feature>
<comment type="caution">
    <text evidence="9">The sequence shown here is derived from an EMBL/GenBank/DDBJ whole genome shotgun (WGS) entry which is preliminary data.</text>
</comment>
<feature type="transmembrane region" description="Helical" evidence="7">
    <location>
        <begin position="76"/>
        <end position="92"/>
    </location>
</feature>
<feature type="transmembrane region" description="Helical" evidence="7">
    <location>
        <begin position="210"/>
        <end position="237"/>
    </location>
</feature>
<dbReference type="GO" id="GO:0022857">
    <property type="term" value="F:transmembrane transporter activity"/>
    <property type="evidence" value="ECO:0007669"/>
    <property type="project" value="InterPro"/>
</dbReference>
<keyword evidence="5 7" id="KW-0472">Membrane</keyword>
<dbReference type="GO" id="GO:0005886">
    <property type="term" value="C:plasma membrane"/>
    <property type="evidence" value="ECO:0007669"/>
    <property type="project" value="UniProtKB-SubCell"/>
</dbReference>
<evidence type="ECO:0000256" key="3">
    <source>
        <dbReference type="ARBA" id="ARBA00022692"/>
    </source>
</evidence>
<evidence type="ECO:0000313" key="9">
    <source>
        <dbReference type="EMBL" id="MDS0246537.1"/>
    </source>
</evidence>
<dbReference type="Proteomes" id="UP001183582">
    <property type="component" value="Unassembled WGS sequence"/>
</dbReference>
<feature type="transmembrane region" description="Helical" evidence="7">
    <location>
        <begin position="360"/>
        <end position="382"/>
    </location>
</feature>
<dbReference type="InterPro" id="IPR011701">
    <property type="entry name" value="MFS"/>
</dbReference>
<dbReference type="InterPro" id="IPR020846">
    <property type="entry name" value="MFS_dom"/>
</dbReference>
<feature type="transmembrane region" description="Helical" evidence="7">
    <location>
        <begin position="301"/>
        <end position="324"/>
    </location>
</feature>
<keyword evidence="2" id="KW-1003">Cell membrane</keyword>
<feature type="transmembrane region" description="Helical" evidence="7">
    <location>
        <begin position="98"/>
        <end position="118"/>
    </location>
</feature>
<dbReference type="PANTHER" id="PTHR23513">
    <property type="entry name" value="INTEGRAL MEMBRANE EFFLUX PROTEIN-RELATED"/>
    <property type="match status" value="1"/>
</dbReference>
<accession>A0AAJ2LX69</accession>
<dbReference type="SUPFAM" id="SSF103473">
    <property type="entry name" value="MFS general substrate transporter"/>
    <property type="match status" value="1"/>
</dbReference>
<dbReference type="PANTHER" id="PTHR23513:SF6">
    <property type="entry name" value="MAJOR FACILITATOR SUPERFAMILY ASSOCIATED DOMAIN-CONTAINING PROTEIN"/>
    <property type="match status" value="1"/>
</dbReference>
<feature type="transmembrane region" description="Helical" evidence="7">
    <location>
        <begin position="144"/>
        <end position="169"/>
    </location>
</feature>
<keyword evidence="4 7" id="KW-1133">Transmembrane helix</keyword>
<feature type="transmembrane region" description="Helical" evidence="7">
    <location>
        <begin position="431"/>
        <end position="453"/>
    </location>
</feature>
<dbReference type="InterPro" id="IPR036259">
    <property type="entry name" value="MFS_trans_sf"/>
</dbReference>
<comment type="subcellular location">
    <subcellularLocation>
        <location evidence="1">Cell membrane</location>
        <topology evidence="1">Multi-pass membrane protein</topology>
    </subcellularLocation>
</comment>
<evidence type="ECO:0000256" key="7">
    <source>
        <dbReference type="SAM" id="Phobius"/>
    </source>
</evidence>
<reference evidence="9 10" key="1">
    <citation type="submission" date="2021-06" db="EMBL/GenBank/DDBJ databases">
        <title>Genome-based taxonomic framework of Microbacterium strains isolated from marine environment, the description of four new species and reclassification of four preexisting species.</title>
        <authorList>
            <person name="Lee S.D."/>
            <person name="Kim S.-M."/>
            <person name="Byeon Y.-S."/>
            <person name="Yang H.L."/>
            <person name="Kim I.S."/>
        </authorList>
    </citation>
    <scope>NUCLEOTIDE SEQUENCE [LARGE SCALE GENOMIC DNA]</scope>
    <source>
        <strain evidence="9 10">KACC 20514</strain>
    </source>
</reference>
<evidence type="ECO:0000259" key="8">
    <source>
        <dbReference type="PROSITE" id="PS50850"/>
    </source>
</evidence>
<feature type="transmembrane region" description="Helical" evidence="7">
    <location>
        <begin position="336"/>
        <end position="354"/>
    </location>
</feature>
<feature type="transmembrane region" description="Helical" evidence="7">
    <location>
        <begin position="403"/>
        <end position="425"/>
    </location>
</feature>
<evidence type="ECO:0000256" key="1">
    <source>
        <dbReference type="ARBA" id="ARBA00004651"/>
    </source>
</evidence>
<dbReference type="EMBL" id="JAHWXH010000003">
    <property type="protein sequence ID" value="MDS0246537.1"/>
    <property type="molecule type" value="Genomic_DNA"/>
</dbReference>
<evidence type="ECO:0000256" key="4">
    <source>
        <dbReference type="ARBA" id="ARBA00022989"/>
    </source>
</evidence>
<organism evidence="9 10">
    <name type="scientific">Microbacterium aurantiacum</name>
    <dbReference type="NCBI Taxonomy" id="162393"/>
    <lineage>
        <taxon>Bacteria</taxon>
        <taxon>Bacillati</taxon>
        <taxon>Actinomycetota</taxon>
        <taxon>Actinomycetes</taxon>
        <taxon>Micrococcales</taxon>
        <taxon>Microbacteriaceae</taxon>
        <taxon>Microbacterium</taxon>
    </lineage>
</organism>
<protein>
    <submittedName>
        <fullName evidence="9">MFS transporter</fullName>
    </submittedName>
</protein>
<evidence type="ECO:0000256" key="2">
    <source>
        <dbReference type="ARBA" id="ARBA00022475"/>
    </source>
</evidence>
<feature type="compositionally biased region" description="Polar residues" evidence="6">
    <location>
        <begin position="20"/>
        <end position="36"/>
    </location>
</feature>
<evidence type="ECO:0000313" key="10">
    <source>
        <dbReference type="Proteomes" id="UP001183582"/>
    </source>
</evidence>
<name>A0AAJ2LX69_9MICO</name>
<evidence type="ECO:0000256" key="5">
    <source>
        <dbReference type="ARBA" id="ARBA00023136"/>
    </source>
</evidence>
<gene>
    <name evidence="9" type="ORF">KZC50_13115</name>
</gene>
<dbReference type="Gene3D" id="1.20.1250.20">
    <property type="entry name" value="MFS general substrate transporter like domains"/>
    <property type="match status" value="1"/>
</dbReference>
<dbReference type="Pfam" id="PF07690">
    <property type="entry name" value="MFS_1"/>
    <property type="match status" value="1"/>
</dbReference>
<feature type="domain" description="Major facilitator superfamily (MFS) profile" evidence="8">
    <location>
        <begin position="226"/>
        <end position="473"/>
    </location>
</feature>
<dbReference type="AlphaFoldDB" id="A0AAJ2LX69"/>
<dbReference type="CDD" id="cd06173">
    <property type="entry name" value="MFS_MefA_like"/>
    <property type="match status" value="1"/>
</dbReference>